<keyword evidence="8" id="KW-1185">Reference proteome</keyword>
<evidence type="ECO:0000256" key="6">
    <source>
        <dbReference type="RuleBase" id="RU363076"/>
    </source>
</evidence>
<evidence type="ECO:0000256" key="3">
    <source>
        <dbReference type="ARBA" id="ARBA00022692"/>
    </source>
</evidence>
<comment type="subcellular location">
    <subcellularLocation>
        <location evidence="6">Cell membrane</location>
        <topology evidence="6">Multi-pass membrane protein</topology>
    </subcellularLocation>
    <subcellularLocation>
        <location evidence="1">Membrane</location>
    </subcellularLocation>
</comment>
<evidence type="ECO:0000256" key="1">
    <source>
        <dbReference type="ARBA" id="ARBA00004370"/>
    </source>
</evidence>
<accession>A0A840XRX3</accession>
<dbReference type="CDD" id="cd06662">
    <property type="entry name" value="SURF1"/>
    <property type="match status" value="1"/>
</dbReference>
<keyword evidence="4 6" id="KW-1133">Transmembrane helix</keyword>
<reference evidence="7 8" key="1">
    <citation type="submission" date="2020-08" db="EMBL/GenBank/DDBJ databases">
        <title>Genomic Encyclopedia of Type Strains, Phase IV (KMG-IV): sequencing the most valuable type-strain genomes for metagenomic binning, comparative biology and taxonomic classification.</title>
        <authorList>
            <person name="Goeker M."/>
        </authorList>
    </citation>
    <scope>NUCLEOTIDE SEQUENCE [LARGE SCALE GENOMIC DNA]</scope>
    <source>
        <strain evidence="7 8">DSM 25895</strain>
    </source>
</reference>
<gene>
    <name evidence="7" type="ORF">FHS88_003438</name>
</gene>
<feature type="transmembrane region" description="Helical" evidence="6">
    <location>
        <begin position="196"/>
        <end position="217"/>
    </location>
</feature>
<organism evidence="7 8">
    <name type="scientific">Neoroseomonas alkaliterrae</name>
    <dbReference type="NCBI Taxonomy" id="1452450"/>
    <lineage>
        <taxon>Bacteria</taxon>
        <taxon>Pseudomonadati</taxon>
        <taxon>Pseudomonadota</taxon>
        <taxon>Alphaproteobacteria</taxon>
        <taxon>Acetobacterales</taxon>
        <taxon>Acetobacteraceae</taxon>
        <taxon>Neoroseomonas</taxon>
    </lineage>
</organism>
<dbReference type="PROSITE" id="PS50895">
    <property type="entry name" value="SURF1"/>
    <property type="match status" value="1"/>
</dbReference>
<comment type="similarity">
    <text evidence="2 6">Belongs to the SURF1 family.</text>
</comment>
<evidence type="ECO:0000256" key="4">
    <source>
        <dbReference type="ARBA" id="ARBA00022989"/>
    </source>
</evidence>
<dbReference type="PANTHER" id="PTHR23427:SF2">
    <property type="entry name" value="SURFEIT LOCUS PROTEIN 1"/>
    <property type="match status" value="1"/>
</dbReference>
<proteinExistence type="inferred from homology"/>
<dbReference type="Pfam" id="PF02104">
    <property type="entry name" value="SURF1"/>
    <property type="match status" value="1"/>
</dbReference>
<comment type="caution">
    <text evidence="6">Lacks conserved residue(s) required for the propagation of feature annotation.</text>
</comment>
<dbReference type="PANTHER" id="PTHR23427">
    <property type="entry name" value="SURFEIT LOCUS PROTEIN"/>
    <property type="match status" value="1"/>
</dbReference>
<evidence type="ECO:0000256" key="2">
    <source>
        <dbReference type="ARBA" id="ARBA00007165"/>
    </source>
</evidence>
<keyword evidence="6" id="KW-1003">Cell membrane</keyword>
<dbReference type="GO" id="GO:0005886">
    <property type="term" value="C:plasma membrane"/>
    <property type="evidence" value="ECO:0007669"/>
    <property type="project" value="UniProtKB-SubCell"/>
</dbReference>
<evidence type="ECO:0000256" key="5">
    <source>
        <dbReference type="ARBA" id="ARBA00023136"/>
    </source>
</evidence>
<keyword evidence="3 6" id="KW-0812">Transmembrane</keyword>
<name>A0A840XRX3_9PROT</name>
<protein>
    <recommendedName>
        <fullName evidence="6">SURF1-like protein</fullName>
    </recommendedName>
</protein>
<dbReference type="AlphaFoldDB" id="A0A840XRX3"/>
<keyword evidence="5 6" id="KW-0472">Membrane</keyword>
<evidence type="ECO:0000313" key="8">
    <source>
        <dbReference type="Proteomes" id="UP000562254"/>
    </source>
</evidence>
<dbReference type="EMBL" id="JACIJE010000011">
    <property type="protein sequence ID" value="MBB5691285.1"/>
    <property type="molecule type" value="Genomic_DNA"/>
</dbReference>
<comment type="caution">
    <text evidence="7">The sequence shown here is derived from an EMBL/GenBank/DDBJ whole genome shotgun (WGS) entry which is preliminary data.</text>
</comment>
<dbReference type="Proteomes" id="UP000562254">
    <property type="component" value="Unassembled WGS sequence"/>
</dbReference>
<dbReference type="RefSeq" id="WP_184486681.1">
    <property type="nucleotide sequence ID" value="NZ_JAAEDJ010000064.1"/>
</dbReference>
<sequence>MLRLRPVLLPLLVVLPVLAVLLGLGTWQVQRLAWKTELIARIADAEAAPAIPLPAEPEPFTKVFVTGRFDHAREALLGLEVRGATLGARLLTPLLREGADPILVDRGWVPVQGDRPIARPEGEQRVTGFIREGETAGRFAAADDVPGRRFYTFDPAAIGAALGLPRVAPFGLTAMGEGGGLPEPARTLPRPTNNHLGYVVTWYGVAAALAGVFLVWARRRLKEDA</sequence>
<evidence type="ECO:0000313" key="7">
    <source>
        <dbReference type="EMBL" id="MBB5691285.1"/>
    </source>
</evidence>
<dbReference type="InterPro" id="IPR002994">
    <property type="entry name" value="Surf1/Shy1"/>
</dbReference>
<dbReference type="InterPro" id="IPR045214">
    <property type="entry name" value="Surf1/Surf4"/>
</dbReference>